<keyword evidence="7" id="KW-1185">Reference proteome</keyword>
<dbReference type="Proteomes" id="UP001309876">
    <property type="component" value="Unassembled WGS sequence"/>
</dbReference>
<feature type="compositionally biased region" description="Basic and acidic residues" evidence="3">
    <location>
        <begin position="12"/>
        <end position="32"/>
    </location>
</feature>
<sequence>MEQLRGKRRKQPERDPSPSSERHQHERVRDRGYGNGNRMGGSKPWSTSEQARINKLQADERHREFLAQESQFVLLQKRKAAEIRFKEGRARPIDWLAVNLRIIDPIKDLINGDVREEELDYVDPENVIGGLSYAQLVDMRKDIQEYVELERNAENREYWKTLDIICKEQQRDTGGRAVRSVSADIDNLLRPKAYEELKKLERQIMRKLDSDEPIDTDYWQQLLDSLLVYKAKAKLKKVYSTVLDGKLRELRNENSLLAEQSKNKILDKCPGLSVYIKDLDPKPLLELGTQDRSTTIIDEKHFLHDLENQRRKVVKAGYIPEQRHGKGQSGNLGLVHTSDTDHGKSSSLFDKEAAKGVEEDEEVFTGEEHVETRDTHTWTGKYKPRKPRYFNRVQMGYEWNKYNQTHYDYDNPPPKVVQGYKFHIFYPDLIDPSKAPTYKITREGGRKKGETVAPAGEEDTCIIRFMSGPPYEDIAFRIIDRDWDYSAKHDRGFKSTFEGGILTLHFSFKKVYYRK</sequence>
<organism evidence="6 7">
    <name type="scientific">Lithohypha guttulata</name>
    <dbReference type="NCBI Taxonomy" id="1690604"/>
    <lineage>
        <taxon>Eukaryota</taxon>
        <taxon>Fungi</taxon>
        <taxon>Dikarya</taxon>
        <taxon>Ascomycota</taxon>
        <taxon>Pezizomycotina</taxon>
        <taxon>Eurotiomycetes</taxon>
        <taxon>Chaetothyriomycetidae</taxon>
        <taxon>Chaetothyriales</taxon>
        <taxon>Trichomeriaceae</taxon>
        <taxon>Lithohypha</taxon>
    </lineage>
</organism>
<feature type="compositionally biased region" description="Basic residues" evidence="3">
    <location>
        <begin position="1"/>
        <end position="11"/>
    </location>
</feature>
<proteinExistence type="inferred from homology"/>
<reference evidence="6 7" key="1">
    <citation type="submission" date="2023-08" db="EMBL/GenBank/DDBJ databases">
        <title>Black Yeasts Isolated from many extreme environments.</title>
        <authorList>
            <person name="Coleine C."/>
            <person name="Stajich J.E."/>
            <person name="Selbmann L."/>
        </authorList>
    </citation>
    <scope>NUCLEOTIDE SEQUENCE [LARGE SCALE GENOMIC DNA]</scope>
    <source>
        <strain evidence="6 7">CCFEE 5910</strain>
    </source>
</reference>
<dbReference type="PANTHER" id="PTHR21737">
    <property type="entry name" value="POLYGLUTAMINE BINDING PROTEIN 1/MARVEL MEMBRANE-ASSOCIATING DOMAIN CONTAINING 3"/>
    <property type="match status" value="1"/>
</dbReference>
<feature type="domain" description="Splicing factor cactin central" evidence="5">
    <location>
        <begin position="56"/>
        <end position="238"/>
    </location>
</feature>
<protein>
    <recommendedName>
        <fullName evidence="2">Splicing factor Cactin</fullName>
    </recommendedName>
</protein>
<comment type="similarity">
    <text evidence="1">Belongs to the CACTIN family.</text>
</comment>
<dbReference type="InterPro" id="IPR019134">
    <property type="entry name" value="Cactin_C"/>
</dbReference>
<evidence type="ECO:0000259" key="5">
    <source>
        <dbReference type="Pfam" id="PF10312"/>
    </source>
</evidence>
<dbReference type="GO" id="GO:0005737">
    <property type="term" value="C:cytoplasm"/>
    <property type="evidence" value="ECO:0007669"/>
    <property type="project" value="TreeGrafter"/>
</dbReference>
<dbReference type="SMART" id="SM01050">
    <property type="entry name" value="CactinC_cactus"/>
    <property type="match status" value="1"/>
</dbReference>
<dbReference type="EMBL" id="JAVRRJ010000001">
    <property type="protein sequence ID" value="KAK5091475.1"/>
    <property type="molecule type" value="Genomic_DNA"/>
</dbReference>
<feature type="region of interest" description="Disordered" evidence="3">
    <location>
        <begin position="1"/>
        <end position="51"/>
    </location>
</feature>
<gene>
    <name evidence="6" type="ORF">LTR05_001658</name>
</gene>
<dbReference type="GO" id="GO:0045292">
    <property type="term" value="P:mRNA cis splicing, via spliceosome"/>
    <property type="evidence" value="ECO:0007669"/>
    <property type="project" value="TreeGrafter"/>
</dbReference>
<evidence type="ECO:0000256" key="3">
    <source>
        <dbReference type="SAM" id="MobiDB-lite"/>
    </source>
</evidence>
<evidence type="ECO:0000256" key="1">
    <source>
        <dbReference type="ARBA" id="ARBA00006895"/>
    </source>
</evidence>
<evidence type="ECO:0000256" key="2">
    <source>
        <dbReference type="ARBA" id="ARBA00034534"/>
    </source>
</evidence>
<evidence type="ECO:0000313" key="6">
    <source>
        <dbReference type="EMBL" id="KAK5091475.1"/>
    </source>
</evidence>
<comment type="caution">
    <text evidence="6">The sequence shown here is derived from an EMBL/GenBank/DDBJ whole genome shotgun (WGS) entry which is preliminary data.</text>
</comment>
<evidence type="ECO:0000313" key="7">
    <source>
        <dbReference type="Proteomes" id="UP001309876"/>
    </source>
</evidence>
<feature type="region of interest" description="Disordered" evidence="3">
    <location>
        <begin position="322"/>
        <end position="379"/>
    </location>
</feature>
<dbReference type="Pfam" id="PF10312">
    <property type="entry name" value="Cactin_mid"/>
    <property type="match status" value="1"/>
</dbReference>
<dbReference type="Pfam" id="PF09732">
    <property type="entry name" value="CactinC_cactus"/>
    <property type="match status" value="1"/>
</dbReference>
<evidence type="ECO:0000259" key="4">
    <source>
        <dbReference type="Pfam" id="PF09732"/>
    </source>
</evidence>
<dbReference type="GO" id="GO:0005681">
    <property type="term" value="C:spliceosomal complex"/>
    <property type="evidence" value="ECO:0007669"/>
    <property type="project" value="TreeGrafter"/>
</dbReference>
<feature type="domain" description="Splicing factor Cactin C-terminal" evidence="4">
    <location>
        <begin position="378"/>
        <end position="515"/>
    </location>
</feature>
<feature type="compositionally biased region" description="Basic and acidic residues" evidence="3">
    <location>
        <begin position="338"/>
        <end position="357"/>
    </location>
</feature>
<feature type="compositionally biased region" description="Basic and acidic residues" evidence="3">
    <location>
        <begin position="366"/>
        <end position="376"/>
    </location>
</feature>
<dbReference type="AlphaFoldDB" id="A0AAN7T883"/>
<accession>A0AAN7T883</accession>
<name>A0AAN7T883_9EURO</name>
<dbReference type="PANTHER" id="PTHR21737:SF4">
    <property type="entry name" value="SPLICING FACTOR CACTIN"/>
    <property type="match status" value="1"/>
</dbReference>
<dbReference type="InterPro" id="IPR018816">
    <property type="entry name" value="Cactin_central"/>
</dbReference>